<comment type="caution">
    <text evidence="2">The sequence shown here is derived from an EMBL/GenBank/DDBJ whole genome shotgun (WGS) entry which is preliminary data.</text>
</comment>
<dbReference type="Proteomes" id="UP001159641">
    <property type="component" value="Unassembled WGS sequence"/>
</dbReference>
<evidence type="ECO:0000313" key="2">
    <source>
        <dbReference type="EMBL" id="KAJ8795719.1"/>
    </source>
</evidence>
<feature type="region of interest" description="Disordered" evidence="1">
    <location>
        <begin position="1"/>
        <end position="26"/>
    </location>
</feature>
<protein>
    <submittedName>
        <fullName evidence="2">Uncharacterized protein</fullName>
    </submittedName>
</protein>
<feature type="compositionally biased region" description="Basic and acidic residues" evidence="1">
    <location>
        <begin position="1"/>
        <end position="10"/>
    </location>
</feature>
<accession>A0AB34HWH0</accession>
<dbReference type="EMBL" id="JAIQCJ010000544">
    <property type="protein sequence ID" value="KAJ8795719.1"/>
    <property type="molecule type" value="Genomic_DNA"/>
</dbReference>
<keyword evidence="3" id="KW-1185">Reference proteome</keyword>
<gene>
    <name evidence="2" type="ORF">J1605_002481</name>
</gene>
<evidence type="ECO:0000313" key="3">
    <source>
        <dbReference type="Proteomes" id="UP001159641"/>
    </source>
</evidence>
<proteinExistence type="predicted"/>
<organism evidence="2 3">
    <name type="scientific">Eschrichtius robustus</name>
    <name type="common">California gray whale</name>
    <name type="synonym">Eschrichtius gibbosus</name>
    <dbReference type="NCBI Taxonomy" id="9764"/>
    <lineage>
        <taxon>Eukaryota</taxon>
        <taxon>Metazoa</taxon>
        <taxon>Chordata</taxon>
        <taxon>Craniata</taxon>
        <taxon>Vertebrata</taxon>
        <taxon>Euteleostomi</taxon>
        <taxon>Mammalia</taxon>
        <taxon>Eutheria</taxon>
        <taxon>Laurasiatheria</taxon>
        <taxon>Artiodactyla</taxon>
        <taxon>Whippomorpha</taxon>
        <taxon>Cetacea</taxon>
        <taxon>Mysticeti</taxon>
        <taxon>Eschrichtiidae</taxon>
        <taxon>Eschrichtius</taxon>
    </lineage>
</organism>
<sequence length="106" mass="11887">MSLCREKCHPDAGLGPQHSWPQGTLPATPRRLQDGWLWVLQGHQDFGFSSSYVTHLPQEMTRNWGYYDRRKKSVSPEIQPATNSSTGIVWQGRALVAPAEGTLVKV</sequence>
<evidence type="ECO:0000256" key="1">
    <source>
        <dbReference type="SAM" id="MobiDB-lite"/>
    </source>
</evidence>
<name>A0AB34HWH0_ESCRO</name>
<dbReference type="AlphaFoldDB" id="A0AB34HWH0"/>
<reference evidence="2 3" key="1">
    <citation type="submission" date="2022-11" db="EMBL/GenBank/DDBJ databases">
        <title>Whole genome sequence of Eschrichtius robustus ER-17-0199.</title>
        <authorList>
            <person name="Bruniche-Olsen A."/>
            <person name="Black A.N."/>
            <person name="Fields C.J."/>
            <person name="Walden K."/>
            <person name="Dewoody J.A."/>
        </authorList>
    </citation>
    <scope>NUCLEOTIDE SEQUENCE [LARGE SCALE GENOMIC DNA]</scope>
    <source>
        <strain evidence="2">ER-17-0199</strain>
        <tissue evidence="2">Blubber</tissue>
    </source>
</reference>